<organism evidence="1 2">
    <name type="scientific">Corynebacterium tuscaniense</name>
    <dbReference type="NCBI Taxonomy" id="302449"/>
    <lineage>
        <taxon>Bacteria</taxon>
        <taxon>Bacillati</taxon>
        <taxon>Actinomycetota</taxon>
        <taxon>Actinomycetes</taxon>
        <taxon>Mycobacteriales</taxon>
        <taxon>Corynebacteriaceae</taxon>
        <taxon>Corynebacterium</taxon>
    </lineage>
</organism>
<evidence type="ECO:0000313" key="2">
    <source>
        <dbReference type="Proteomes" id="UP000235836"/>
    </source>
</evidence>
<reference evidence="1 2" key="1">
    <citation type="submission" date="2017-09" db="EMBL/GenBank/DDBJ databases">
        <title>Bacterial strain isolated from the female urinary microbiota.</title>
        <authorList>
            <person name="Thomas-White K."/>
            <person name="Kumar N."/>
            <person name="Forster S."/>
            <person name="Putonti C."/>
            <person name="Lawley T."/>
            <person name="Wolfe A.J."/>
        </authorList>
    </citation>
    <scope>NUCLEOTIDE SEQUENCE [LARGE SCALE GENOMIC DNA]</scope>
    <source>
        <strain evidence="1 2">UMB0792</strain>
    </source>
</reference>
<proteinExistence type="predicted"/>
<dbReference type="RefSeq" id="WP_102723687.1">
    <property type="nucleotide sequence ID" value="NZ_PNHG01000004.1"/>
</dbReference>
<sequence length="441" mass="47950">MTTTISDVQTVTIPQSAKDFGLLEALVGRRSRRFGLGMTIPDGPLAYASNFEPYPLSDDERALLAFAAIGVTGFNLGMPHTASGDSDKGANYIVRYTGRTTPSGAGMESSEILITDDSGTYISQTRSLTSEQVAEISASRDLEELVGHARNYLVKLSDEPVRLPPDHTFVNKHNFWVALQPGTTLIAPIIDATEGAINLLTMLSGEGFVLWDEVTDTAVGKPEKLIEQGLLNPEAKLPLSYFEASVSTLSHDELSLIPYNAQLALQAAGLGGWLFGGINHDALLGGFAEQGVPGFGFTYTQAGPLKVPNPVGLPGYFETLAAPFSATPREAVETFVARKFGPAGIFDTGVGPYKDQRGITSQVQRFTDEQIDYFISVVEDVTERDGRFPGKSPSVVTGIYTQATHVDPEYYAKFHHDDALLDTHRRHFHDWHGGQEPTRRR</sequence>
<comment type="caution">
    <text evidence="1">The sequence shown here is derived from an EMBL/GenBank/DDBJ whole genome shotgun (WGS) entry which is preliminary data.</text>
</comment>
<keyword evidence="2" id="KW-1185">Reference proteome</keyword>
<evidence type="ECO:0000313" key="1">
    <source>
        <dbReference type="EMBL" id="PMC64883.1"/>
    </source>
</evidence>
<accession>A0A2N6T6E1</accession>
<protein>
    <submittedName>
        <fullName evidence="1">Uncharacterized protein</fullName>
    </submittedName>
</protein>
<dbReference type="EMBL" id="PNHG01000004">
    <property type="protein sequence ID" value="PMC64883.1"/>
    <property type="molecule type" value="Genomic_DNA"/>
</dbReference>
<dbReference type="Proteomes" id="UP000235836">
    <property type="component" value="Unassembled WGS sequence"/>
</dbReference>
<dbReference type="AlphaFoldDB" id="A0A2N6T6E1"/>
<name>A0A2N6T6E1_9CORY</name>
<gene>
    <name evidence="1" type="ORF">CJ203_04340</name>
</gene>